<dbReference type="AlphaFoldDB" id="A0A9Q0SUF5"/>
<dbReference type="EC" id="2.7.13.3" evidence="3"/>
<reference evidence="11" key="2">
    <citation type="journal article" date="2023" name="Int. J. Mol. Sci.">
        <title>De Novo Assembly and Annotation of 11 Diverse Shrub Willow (Salix) Genomes Reveals Novel Gene Organization in Sex-Linked Regions.</title>
        <authorList>
            <person name="Hyden B."/>
            <person name="Feng K."/>
            <person name="Yates T.B."/>
            <person name="Jawdy S."/>
            <person name="Cereghino C."/>
            <person name="Smart L.B."/>
            <person name="Muchero W."/>
        </authorList>
    </citation>
    <scope>NUCLEOTIDE SEQUENCE [LARGE SCALE GENOMIC DNA]</scope>
    <source>
        <tissue evidence="11">Shoot tip</tissue>
    </source>
</reference>
<evidence type="ECO:0000259" key="10">
    <source>
        <dbReference type="PROSITE" id="PS50110"/>
    </source>
</evidence>
<dbReference type="PROSITE" id="PS50110">
    <property type="entry name" value="RESPONSE_REGULATORY"/>
    <property type="match status" value="2"/>
</dbReference>
<dbReference type="OrthoDB" id="303614at2759"/>
<dbReference type="Gene3D" id="1.10.287.130">
    <property type="match status" value="1"/>
</dbReference>
<dbReference type="CDD" id="cd17546">
    <property type="entry name" value="REC_hyHK_CKI1_RcsC-like"/>
    <property type="match status" value="1"/>
</dbReference>
<evidence type="ECO:0000313" key="12">
    <source>
        <dbReference type="Proteomes" id="UP001151529"/>
    </source>
</evidence>
<keyword evidence="4 7" id="KW-0597">Phosphoprotein</keyword>
<protein>
    <recommendedName>
        <fullName evidence="3">histidine kinase</fullName>
        <ecNumber evidence="3">2.7.13.3</ecNumber>
    </recommendedName>
</protein>
<feature type="transmembrane region" description="Helical" evidence="8">
    <location>
        <begin position="40"/>
        <end position="63"/>
    </location>
</feature>
<keyword evidence="6" id="KW-0675">Receptor</keyword>
<accession>A0A9Q0SUF5</accession>
<dbReference type="Gene3D" id="3.40.50.2300">
    <property type="match status" value="3"/>
</dbReference>
<dbReference type="SMART" id="SM00388">
    <property type="entry name" value="HisKA"/>
    <property type="match status" value="1"/>
</dbReference>
<feature type="domain" description="Response regulatory" evidence="10">
    <location>
        <begin position="413"/>
        <end position="544"/>
    </location>
</feature>
<dbReference type="FunFam" id="1.10.287.130:FF:000015">
    <property type="entry name" value="Histidine kinase 4"/>
    <property type="match status" value="1"/>
</dbReference>
<dbReference type="PRINTS" id="PR00344">
    <property type="entry name" value="BCTRLSENSOR"/>
</dbReference>
<keyword evidence="8" id="KW-1133">Transmembrane helix</keyword>
<dbReference type="InterPro" id="IPR004358">
    <property type="entry name" value="Sig_transdc_His_kin-like_C"/>
</dbReference>
<dbReference type="SMART" id="SM00448">
    <property type="entry name" value="REC"/>
    <property type="match status" value="1"/>
</dbReference>
<evidence type="ECO:0000256" key="2">
    <source>
        <dbReference type="ARBA" id="ARBA00004477"/>
    </source>
</evidence>
<dbReference type="InterPro" id="IPR056839">
    <property type="entry name" value="Receiver_AHK4/CRE1_1st"/>
</dbReference>
<reference evidence="11" key="1">
    <citation type="submission" date="2022-11" db="EMBL/GenBank/DDBJ databases">
        <authorList>
            <person name="Hyden B.L."/>
            <person name="Feng K."/>
            <person name="Yates T."/>
            <person name="Jawdy S."/>
            <person name="Smart L.B."/>
            <person name="Muchero W."/>
        </authorList>
    </citation>
    <scope>NUCLEOTIDE SEQUENCE</scope>
    <source>
        <tissue evidence="11">Shoot tip</tissue>
    </source>
</reference>
<evidence type="ECO:0000256" key="3">
    <source>
        <dbReference type="ARBA" id="ARBA00012438"/>
    </source>
</evidence>
<dbReference type="InterPro" id="IPR001789">
    <property type="entry name" value="Sig_transdc_resp-reg_receiver"/>
</dbReference>
<dbReference type="InterPro" id="IPR050956">
    <property type="entry name" value="2C_system_His_kinase"/>
</dbReference>
<dbReference type="Pfam" id="PF02518">
    <property type="entry name" value="HATPase_c"/>
    <property type="match status" value="1"/>
</dbReference>
<dbReference type="CDD" id="cd16922">
    <property type="entry name" value="HATPase_EvgS-ArcB-TorS-like"/>
    <property type="match status" value="1"/>
</dbReference>
<proteinExistence type="predicted"/>
<dbReference type="SMART" id="SM00387">
    <property type="entry name" value="HATPase_c"/>
    <property type="match status" value="1"/>
</dbReference>
<evidence type="ECO:0000256" key="6">
    <source>
        <dbReference type="ARBA" id="ARBA00023170"/>
    </source>
</evidence>
<evidence type="ECO:0000259" key="9">
    <source>
        <dbReference type="PROSITE" id="PS50109"/>
    </source>
</evidence>
<keyword evidence="12" id="KW-1185">Reference proteome</keyword>
<evidence type="ECO:0000256" key="7">
    <source>
        <dbReference type="PROSITE-ProRule" id="PRU00169"/>
    </source>
</evidence>
<comment type="subcellular location">
    <subcellularLocation>
        <location evidence="2">Endoplasmic reticulum membrane</location>
        <topology evidence="2">Multi-pass membrane protein</topology>
    </subcellularLocation>
</comment>
<evidence type="ECO:0000256" key="4">
    <source>
        <dbReference type="ARBA" id="ARBA00022553"/>
    </source>
</evidence>
<keyword evidence="8" id="KW-0472">Membrane</keyword>
<dbReference type="InterPro" id="IPR011006">
    <property type="entry name" value="CheY-like_superfamily"/>
</dbReference>
<dbReference type="Gene3D" id="3.30.565.10">
    <property type="entry name" value="Histidine kinase-like ATPase, C-terminal domain"/>
    <property type="match status" value="1"/>
</dbReference>
<dbReference type="Pfam" id="PF24896">
    <property type="entry name" value="Receiver_CRE1"/>
    <property type="match status" value="1"/>
</dbReference>
<dbReference type="Pfam" id="PF00512">
    <property type="entry name" value="HisKA"/>
    <property type="match status" value="1"/>
</dbReference>
<dbReference type="InterPro" id="IPR003661">
    <property type="entry name" value="HisK_dim/P_dom"/>
</dbReference>
<name>A0A9Q0SUF5_SALVM</name>
<dbReference type="SUPFAM" id="SSF52172">
    <property type="entry name" value="CheY-like"/>
    <property type="match status" value="3"/>
</dbReference>
<keyword evidence="8" id="KW-0812">Transmembrane</keyword>
<comment type="caution">
    <text evidence="11">The sequence shown here is derived from an EMBL/GenBank/DDBJ whole genome shotgun (WGS) entry which is preliminary data.</text>
</comment>
<dbReference type="GO" id="GO:0005634">
    <property type="term" value="C:nucleus"/>
    <property type="evidence" value="ECO:0007669"/>
    <property type="project" value="TreeGrafter"/>
</dbReference>
<evidence type="ECO:0000313" key="11">
    <source>
        <dbReference type="EMBL" id="KAJ6689510.1"/>
    </source>
</evidence>
<evidence type="ECO:0000256" key="5">
    <source>
        <dbReference type="ARBA" id="ARBA00022824"/>
    </source>
</evidence>
<keyword evidence="5" id="KW-0256">Endoplasmic reticulum</keyword>
<feature type="domain" description="Histidine kinase" evidence="9">
    <location>
        <begin position="99"/>
        <end position="388"/>
    </location>
</feature>
<dbReference type="InterPro" id="IPR036097">
    <property type="entry name" value="HisK_dim/P_sf"/>
</dbReference>
<evidence type="ECO:0000256" key="8">
    <source>
        <dbReference type="SAM" id="Phobius"/>
    </source>
</evidence>
<dbReference type="Proteomes" id="UP001151529">
    <property type="component" value="Chromosome 8"/>
</dbReference>
<comment type="catalytic activity">
    <reaction evidence="1">
        <text>ATP + protein L-histidine = ADP + protein N-phospho-L-histidine.</text>
        <dbReference type="EC" id="2.7.13.3"/>
    </reaction>
</comment>
<dbReference type="SUPFAM" id="SSF47384">
    <property type="entry name" value="Homodimeric domain of signal transducing histidine kinase"/>
    <property type="match status" value="1"/>
</dbReference>
<dbReference type="InterPro" id="IPR005467">
    <property type="entry name" value="His_kinase_dom"/>
</dbReference>
<gene>
    <name evidence="11" type="ORF">OIU85_005876</name>
</gene>
<dbReference type="SUPFAM" id="SSF55874">
    <property type="entry name" value="ATPase domain of HSP90 chaperone/DNA topoisomerase II/histidine kinase"/>
    <property type="match status" value="2"/>
</dbReference>
<dbReference type="PANTHER" id="PTHR43719:SF51">
    <property type="entry name" value="HISTIDINE KINASE 4"/>
    <property type="match status" value="1"/>
</dbReference>
<dbReference type="PANTHER" id="PTHR43719">
    <property type="entry name" value="TWO-COMPONENT HISTIDINE KINASE"/>
    <property type="match status" value="1"/>
</dbReference>
<feature type="modified residue" description="4-aspartylphosphate" evidence="7">
    <location>
        <position position="607"/>
    </location>
</feature>
<dbReference type="GO" id="GO:0005789">
    <property type="term" value="C:endoplasmic reticulum membrane"/>
    <property type="evidence" value="ECO:0007669"/>
    <property type="project" value="UniProtKB-SubCell"/>
</dbReference>
<comment type="caution">
    <text evidence="7">Lacks conserved residue(s) required for the propagation of feature annotation.</text>
</comment>
<feature type="domain" description="Response regulatory" evidence="10">
    <location>
        <begin position="557"/>
        <end position="765"/>
    </location>
</feature>
<dbReference type="InterPro" id="IPR003594">
    <property type="entry name" value="HATPase_dom"/>
</dbReference>
<dbReference type="CDD" id="cd00082">
    <property type="entry name" value="HisKA"/>
    <property type="match status" value="1"/>
</dbReference>
<sequence>MYGHQNLDGDLSLLHESKLDFGDPFRKHLMTCRYHEKAPASWAALTTAFLFFVIGLLVGYILYGAAIHIVKVEDGFHEMQELKFRAEAADVTKSQFLATVSHEIRTPMNGILGMLALLLDTDLSSTQRDYAQTAQVCGKALIALINEVLDREKIEAGKLELEAVPFDIRSILDDVLSLFSEKSRNKGIELAVFVSDKVPEIVVGDPGRFRQIITNLVGNSVKFTGRGHIFIKVHLYENAKAMTVTKVNTCLNGGSNESVLTSGSQKFKTLSGCEAADDQNSWDVFRHFSDEDFRSDASINVTTNNEASEDVGLMVCVEDTGIGIPLKAQGRVFMPFVQADSSTSRHYGGTGIGLSISKCLVELMGGQIDFISRPGVGSTFSFTAVFGTCKKNVFNNMEKRNAEALPSGFRGLKALVVDGNPVRATVTRYHLKRLGILAEVVSSLKLAAGSCGKNGSLTSGGKIQPDIILVEKDSWISGEDGVSSVWQLDLKQNGHTFKLPKMILLATNITNSEFDKAKGAGFSDTVIMKPFESKNGGRMSSAGARHGEEKSLLCGKRILVVDDNRVNRRVAAGALKKFGADVECAESGKEALKLLQLPHIYDACFMDIQMPEMDGYDFKSCFMILDFNCSLLKFVVCTKHLAKGKRCLDMPECDLSMGSEQEWQGHLDLVSGVLDCLVPERVSLIEKFEATCLIRQMESRANEQMNGEYMVEGAARKVQWHIPILAMTADVIHATHDKCLKSGMDGYVSKPFEEENLYQAVARFFDPKSTLKS</sequence>
<dbReference type="GO" id="GO:0000155">
    <property type="term" value="F:phosphorelay sensor kinase activity"/>
    <property type="evidence" value="ECO:0007669"/>
    <property type="project" value="InterPro"/>
</dbReference>
<dbReference type="EMBL" id="JAPFFL010000012">
    <property type="protein sequence ID" value="KAJ6689510.1"/>
    <property type="molecule type" value="Genomic_DNA"/>
</dbReference>
<dbReference type="InterPro" id="IPR036890">
    <property type="entry name" value="HATPase_C_sf"/>
</dbReference>
<dbReference type="Pfam" id="PF00072">
    <property type="entry name" value="Response_reg"/>
    <property type="match status" value="1"/>
</dbReference>
<evidence type="ECO:0000256" key="1">
    <source>
        <dbReference type="ARBA" id="ARBA00000085"/>
    </source>
</evidence>
<organism evidence="11 12">
    <name type="scientific">Salix viminalis</name>
    <name type="common">Common osier</name>
    <name type="synonym">Basket willow</name>
    <dbReference type="NCBI Taxonomy" id="40686"/>
    <lineage>
        <taxon>Eukaryota</taxon>
        <taxon>Viridiplantae</taxon>
        <taxon>Streptophyta</taxon>
        <taxon>Embryophyta</taxon>
        <taxon>Tracheophyta</taxon>
        <taxon>Spermatophyta</taxon>
        <taxon>Magnoliopsida</taxon>
        <taxon>eudicotyledons</taxon>
        <taxon>Gunneridae</taxon>
        <taxon>Pentapetalae</taxon>
        <taxon>rosids</taxon>
        <taxon>fabids</taxon>
        <taxon>Malpighiales</taxon>
        <taxon>Salicaceae</taxon>
        <taxon>Saliceae</taxon>
        <taxon>Salix</taxon>
    </lineage>
</organism>
<dbReference type="PROSITE" id="PS50109">
    <property type="entry name" value="HIS_KIN"/>
    <property type="match status" value="1"/>
</dbReference>